<name>A0A0A1VWT7_MICAE</name>
<reference evidence="2" key="1">
    <citation type="journal article" date="2015" name="Genome">
        <title>Whole Genome Sequence of the Non-Microcystin-Producing Microcystis aeruginosa Strain NIES-44.</title>
        <authorList>
            <person name="Okano K."/>
            <person name="Miyata N."/>
            <person name="Ozaki Y."/>
        </authorList>
    </citation>
    <scope>NUCLEOTIDE SEQUENCE [LARGE SCALE GENOMIC DNA]</scope>
    <source>
        <strain evidence="2">NIES-44</strain>
    </source>
</reference>
<dbReference type="EMBL" id="BBPA01000053">
    <property type="protein sequence ID" value="GAL94210.1"/>
    <property type="molecule type" value="Genomic_DNA"/>
</dbReference>
<protein>
    <submittedName>
        <fullName evidence="1">Lipid A disaccharide synthetase related enzyme</fullName>
    </submittedName>
</protein>
<sequence length="399" mass="44448">MKLLFLSNGHGEDEIAIRIIKRLQSSPHCPDITALPLVGNGYAYTRLGISLLDRGQKMPSGGFITSDPKQLWRDLREGLLGLTSRQYRLVRNWGQEGGKIVAVGDILPLALAWLSETDYAFVGTAKSEYYLRDEQGWLDSSSMIDRLWGSYYYPWERWLMAHPRCRGVFPRDSLTSKILQQWSIPVVDGGNPMMDDLLPAITGDFPQDCLNILLLPGSRFPESLHNWQQILAAVAAMIGRFPDYKLEFLAAIAPSLPPESFTAALTSQGWREQSINKFICQEVFITISQRDYAEYLGRCHLAIAMAGTATEQFVGLGKPAITIAGSGPQFTPHFAKLQQRLLGCSILLGDSAESVPDKLEYLLQNPPKWQEIAVNGRQRMGSAGASDRIAQWLLGNFCP</sequence>
<evidence type="ECO:0000313" key="2">
    <source>
        <dbReference type="Proteomes" id="UP000030321"/>
    </source>
</evidence>
<dbReference type="SUPFAM" id="SSF53756">
    <property type="entry name" value="UDP-Glycosyltransferase/glycogen phosphorylase"/>
    <property type="match status" value="1"/>
</dbReference>
<dbReference type="PANTHER" id="PTHR39517">
    <property type="entry name" value="SLL0192 PROTEIN"/>
    <property type="match status" value="1"/>
</dbReference>
<dbReference type="Proteomes" id="UP000030321">
    <property type="component" value="Unassembled WGS sequence"/>
</dbReference>
<proteinExistence type="predicted"/>
<evidence type="ECO:0000313" key="1">
    <source>
        <dbReference type="EMBL" id="GAL94210.1"/>
    </source>
</evidence>
<comment type="caution">
    <text evidence="1">The sequence shown here is derived from an EMBL/GenBank/DDBJ whole genome shotgun (WGS) entry which is preliminary data.</text>
</comment>
<organism evidence="1 2">
    <name type="scientific">Microcystis aeruginosa NIES-44</name>
    <dbReference type="NCBI Taxonomy" id="449439"/>
    <lineage>
        <taxon>Bacteria</taxon>
        <taxon>Bacillati</taxon>
        <taxon>Cyanobacteriota</taxon>
        <taxon>Cyanophyceae</taxon>
        <taxon>Oscillatoriophycideae</taxon>
        <taxon>Chroococcales</taxon>
        <taxon>Microcystaceae</taxon>
        <taxon>Microcystis</taxon>
    </lineage>
</organism>
<gene>
    <name evidence="1" type="ORF">N44_02790</name>
</gene>
<dbReference type="NCBIfam" id="TIGR03492">
    <property type="entry name" value="lipid-A-disaccharide synthase-related protein"/>
    <property type="match status" value="1"/>
</dbReference>
<accession>A0A0A1VWT7</accession>
<dbReference type="AlphaFoldDB" id="A0A0A1VWT7"/>
<dbReference type="RefSeq" id="WP_045360184.1">
    <property type="nucleotide sequence ID" value="NZ_BBPA01000053.1"/>
</dbReference>
<dbReference type="PANTHER" id="PTHR39517:SF1">
    <property type="entry name" value="LIPID-A-DISACCHARIDE SYNTHASE"/>
    <property type="match status" value="1"/>
</dbReference>
<dbReference type="InterPro" id="IPR019994">
    <property type="entry name" value="Lipid-A-disac_synthase-rel_put"/>
</dbReference>